<evidence type="ECO:0000313" key="3">
    <source>
        <dbReference type="Proteomes" id="UP000039865"/>
    </source>
</evidence>
<feature type="region of interest" description="Disordered" evidence="1">
    <location>
        <begin position="277"/>
        <end position="297"/>
    </location>
</feature>
<keyword evidence="3" id="KW-1185">Reference proteome</keyword>
<feature type="compositionally biased region" description="Polar residues" evidence="1">
    <location>
        <begin position="279"/>
        <end position="297"/>
    </location>
</feature>
<reference evidence="2 3" key="1">
    <citation type="submission" date="2014-06" db="EMBL/GenBank/DDBJ databases">
        <authorList>
            <person name="Swart Estienne"/>
        </authorList>
    </citation>
    <scope>NUCLEOTIDE SEQUENCE [LARGE SCALE GENOMIC DNA]</scope>
    <source>
        <strain evidence="2 3">130c</strain>
    </source>
</reference>
<protein>
    <submittedName>
        <fullName evidence="2">Uncharacterized protein</fullName>
    </submittedName>
</protein>
<dbReference type="InParanoid" id="A0A078B585"/>
<organism evidence="2 3">
    <name type="scientific">Stylonychia lemnae</name>
    <name type="common">Ciliate</name>
    <dbReference type="NCBI Taxonomy" id="5949"/>
    <lineage>
        <taxon>Eukaryota</taxon>
        <taxon>Sar</taxon>
        <taxon>Alveolata</taxon>
        <taxon>Ciliophora</taxon>
        <taxon>Intramacronucleata</taxon>
        <taxon>Spirotrichea</taxon>
        <taxon>Stichotrichia</taxon>
        <taxon>Sporadotrichida</taxon>
        <taxon>Oxytrichidae</taxon>
        <taxon>Stylonychinae</taxon>
        <taxon>Stylonychia</taxon>
    </lineage>
</organism>
<evidence type="ECO:0000256" key="1">
    <source>
        <dbReference type="SAM" id="MobiDB-lite"/>
    </source>
</evidence>
<name>A0A078B585_STYLE</name>
<accession>A0A078B585</accession>
<evidence type="ECO:0000313" key="2">
    <source>
        <dbReference type="EMBL" id="CDW88427.1"/>
    </source>
</evidence>
<dbReference type="AlphaFoldDB" id="A0A078B585"/>
<dbReference type="EMBL" id="CCKQ01016558">
    <property type="protein sequence ID" value="CDW88427.1"/>
    <property type="molecule type" value="Genomic_DNA"/>
</dbReference>
<sequence length="515" mass="60464">MNTSEPYYNQDQKHSQQNKSLIEPSVNQFIVKQELQISQKQIDQETFNVITNTRRAFSKRPSIVVQDSIDDQQKAFNLTFNEIKQFQPQSQRENHRRSNHLQHQLAALSLQPEDSVKHLQIDQLNRIQEISENTLKKYAPNNFASNTSLKLRELENLLDLGYSKQEIIKQMQIEADPENNNKGTYNFSKNDSEIKLIKQGQQPKLKILLSKQYRNIFQLEKPSFKKMSPSKFFSKYNEIVERYVSPDLDDQHQADIIRSKLRELITFKRKKRSLADFSMSRQDSQQGQHQLHKSQVSGQGRVNINFQQVKNPLMNELLKSQRVKSVRNSIENSQFSSIDTSKFINNSLSKINSVSDSTKFLSVIPTNRVGSQNKYNHRRNESFSKIMSIQQSCESQIQLSQNTVKDFKSFEKKQSQLQEESLILQSSIHNLQNLQMLGDNSQNFEEIKQDVAFECQQDKEQQMDNETLDKYITDNKKNSLFIARYAKRRQLWKPEKFKYSRKVKIAENYDQLLSK</sequence>
<dbReference type="Proteomes" id="UP000039865">
    <property type="component" value="Unassembled WGS sequence"/>
</dbReference>
<proteinExistence type="predicted"/>
<gene>
    <name evidence="2" type="primary">Contig4886.g5222</name>
    <name evidence="2" type="ORF">STYLEM_17548</name>
</gene>